<evidence type="ECO:0000256" key="3">
    <source>
        <dbReference type="ARBA" id="ARBA00022692"/>
    </source>
</evidence>
<dbReference type="PANTHER" id="PTHR38459">
    <property type="entry name" value="PROPHAGE BACTOPRENOL-LINKED GLUCOSE TRANSLOCASE HOMOLOG"/>
    <property type="match status" value="1"/>
</dbReference>
<evidence type="ECO:0000256" key="6">
    <source>
        <dbReference type="SAM" id="Phobius"/>
    </source>
</evidence>
<evidence type="ECO:0000256" key="4">
    <source>
        <dbReference type="ARBA" id="ARBA00022989"/>
    </source>
</evidence>
<accession>A0A2N7X5T6</accession>
<feature type="transmembrane region" description="Helical" evidence="6">
    <location>
        <begin position="72"/>
        <end position="93"/>
    </location>
</feature>
<comment type="caution">
    <text evidence="8">The sequence shown here is derived from an EMBL/GenBank/DDBJ whole genome shotgun (WGS) entry which is preliminary data.</text>
</comment>
<dbReference type="GO" id="GO:0000271">
    <property type="term" value="P:polysaccharide biosynthetic process"/>
    <property type="evidence" value="ECO:0007669"/>
    <property type="project" value="InterPro"/>
</dbReference>
<dbReference type="Proteomes" id="UP000235777">
    <property type="component" value="Unassembled WGS sequence"/>
</dbReference>
<evidence type="ECO:0000256" key="5">
    <source>
        <dbReference type="ARBA" id="ARBA00023136"/>
    </source>
</evidence>
<evidence type="ECO:0000259" key="7">
    <source>
        <dbReference type="Pfam" id="PF04138"/>
    </source>
</evidence>
<keyword evidence="5 6" id="KW-0472">Membrane</keyword>
<protein>
    <submittedName>
        <fullName evidence="8">GtrA family protein</fullName>
    </submittedName>
</protein>
<evidence type="ECO:0000256" key="2">
    <source>
        <dbReference type="ARBA" id="ARBA00009399"/>
    </source>
</evidence>
<proteinExistence type="inferred from homology"/>
<dbReference type="PANTHER" id="PTHR38459:SF1">
    <property type="entry name" value="PROPHAGE BACTOPRENOL-LINKED GLUCOSE TRANSLOCASE HOMOLOG"/>
    <property type="match status" value="1"/>
</dbReference>
<evidence type="ECO:0000313" key="9">
    <source>
        <dbReference type="Proteomes" id="UP000235777"/>
    </source>
</evidence>
<dbReference type="InterPro" id="IPR051401">
    <property type="entry name" value="GtrA_CellWall_Glycosyl"/>
</dbReference>
<evidence type="ECO:0000313" key="8">
    <source>
        <dbReference type="EMBL" id="PMS36931.1"/>
    </source>
</evidence>
<dbReference type="EMBL" id="PNYC01000005">
    <property type="protein sequence ID" value="PMS36931.1"/>
    <property type="molecule type" value="Genomic_DNA"/>
</dbReference>
<dbReference type="GO" id="GO:0005886">
    <property type="term" value="C:plasma membrane"/>
    <property type="evidence" value="ECO:0007669"/>
    <property type="project" value="TreeGrafter"/>
</dbReference>
<evidence type="ECO:0000256" key="1">
    <source>
        <dbReference type="ARBA" id="ARBA00004141"/>
    </source>
</evidence>
<dbReference type="OrthoDB" id="7926501at2"/>
<feature type="transmembrane region" description="Helical" evidence="6">
    <location>
        <begin position="33"/>
        <end position="51"/>
    </location>
</feature>
<organism evidence="8 9">
    <name type="scientific">Trinickia symbiotica</name>
    <dbReference type="NCBI Taxonomy" id="863227"/>
    <lineage>
        <taxon>Bacteria</taxon>
        <taxon>Pseudomonadati</taxon>
        <taxon>Pseudomonadota</taxon>
        <taxon>Betaproteobacteria</taxon>
        <taxon>Burkholderiales</taxon>
        <taxon>Burkholderiaceae</taxon>
        <taxon>Trinickia</taxon>
    </lineage>
</organism>
<feature type="domain" description="GtrA/DPMS transmembrane" evidence="7">
    <location>
        <begin position="7"/>
        <end position="125"/>
    </location>
</feature>
<name>A0A2N7X5T6_9BURK</name>
<sequence length="134" mass="14876">MRRELTRFAVAGTLGFIVDAGVLYIALWAGLGYYAGRAVSFLCAVWTTWQFNRRFTFTPSKSQSLLAEWGRYLVAMSAGGCANYASYSAVVTLLKPTSWLPLFAIAVGSIVGLMLNFVSAKWWVFKKTTVEPDR</sequence>
<dbReference type="InterPro" id="IPR007267">
    <property type="entry name" value="GtrA_DPMS_TM"/>
</dbReference>
<feature type="transmembrane region" description="Helical" evidence="6">
    <location>
        <begin position="7"/>
        <end position="27"/>
    </location>
</feature>
<keyword evidence="4 6" id="KW-1133">Transmembrane helix</keyword>
<keyword evidence="3 6" id="KW-0812">Transmembrane</keyword>
<dbReference type="STRING" id="863227.GCA_000373005_03735"/>
<keyword evidence="9" id="KW-1185">Reference proteome</keyword>
<reference evidence="8 9" key="1">
    <citation type="submission" date="2018-01" db="EMBL/GenBank/DDBJ databases">
        <title>Whole genome analyses suggest that Burkholderia sensu lato contains two further novel genera in the rhizoxinica-symbiotica group Mycetohabitans gen. nov., and Trinickia gen. nov.: implications for the evolution of diazotrophy and nodulation in the Burkholderiaceae.</title>
        <authorList>
            <person name="Estrada-de los Santos P."/>
            <person name="Palmer M."/>
            <person name="Chavez-Ramirez B."/>
            <person name="Beukes C."/>
            <person name="Steenkamp E.T."/>
            <person name="Hirsch A.M."/>
            <person name="Manyaka P."/>
            <person name="Maluk M."/>
            <person name="Lafos M."/>
            <person name="Crook M."/>
            <person name="Gross E."/>
            <person name="Simon M.F."/>
            <person name="Bueno dos Reis Junior F."/>
            <person name="Poole P.S."/>
            <person name="Venter S.N."/>
            <person name="James E.K."/>
        </authorList>
    </citation>
    <scope>NUCLEOTIDE SEQUENCE [LARGE SCALE GENOMIC DNA]</scope>
    <source>
        <strain evidence="8 9">JPY 581</strain>
    </source>
</reference>
<dbReference type="Pfam" id="PF04138">
    <property type="entry name" value="GtrA_DPMS_TM"/>
    <property type="match status" value="1"/>
</dbReference>
<feature type="transmembrane region" description="Helical" evidence="6">
    <location>
        <begin position="99"/>
        <end position="118"/>
    </location>
</feature>
<comment type="subcellular location">
    <subcellularLocation>
        <location evidence="1">Membrane</location>
        <topology evidence="1">Multi-pass membrane protein</topology>
    </subcellularLocation>
</comment>
<comment type="similarity">
    <text evidence="2">Belongs to the GtrA family.</text>
</comment>
<gene>
    <name evidence="8" type="ORF">C0Z20_09320</name>
</gene>
<dbReference type="AlphaFoldDB" id="A0A2N7X5T6"/>
<dbReference type="RefSeq" id="WP_018442325.1">
    <property type="nucleotide sequence ID" value="NZ_KB890187.1"/>
</dbReference>